<evidence type="ECO:0000313" key="3">
    <source>
        <dbReference type="Proteomes" id="UP000188388"/>
    </source>
</evidence>
<gene>
    <name evidence="2" type="ORF">BQ8794_360002</name>
</gene>
<keyword evidence="3" id="KW-1185">Reference proteome</keyword>
<organism evidence="2 3">
    <name type="scientific">Mesorhizobium prunaredense</name>
    <dbReference type="NCBI Taxonomy" id="1631249"/>
    <lineage>
        <taxon>Bacteria</taxon>
        <taxon>Pseudomonadati</taxon>
        <taxon>Pseudomonadota</taxon>
        <taxon>Alphaproteobacteria</taxon>
        <taxon>Hyphomicrobiales</taxon>
        <taxon>Phyllobacteriaceae</taxon>
        <taxon>Mesorhizobium</taxon>
    </lineage>
</organism>
<evidence type="ECO:0000256" key="1">
    <source>
        <dbReference type="SAM" id="MobiDB-lite"/>
    </source>
</evidence>
<sequence length="97" mass="11064">MALKLAIDREEILNKILRGYGTLGNDFPVNAGRPTQDQTYSTTYLSTMPWNDTHFFIEKFEKLLIEARRAPNSAVPGDNSVAPKRTSVDRRELPRLQ</sequence>
<name>A0A1R3VBW0_9HYPH</name>
<evidence type="ECO:0000313" key="2">
    <source>
        <dbReference type="EMBL" id="SIT57392.1"/>
    </source>
</evidence>
<dbReference type="Proteomes" id="UP000188388">
    <property type="component" value="Unassembled WGS sequence"/>
</dbReference>
<dbReference type="AlphaFoldDB" id="A0A1R3VBW0"/>
<protein>
    <submittedName>
        <fullName evidence="2">Uncharacterized protein</fullName>
    </submittedName>
</protein>
<feature type="compositionally biased region" description="Basic and acidic residues" evidence="1">
    <location>
        <begin position="86"/>
        <end position="97"/>
    </location>
</feature>
<reference evidence="3" key="1">
    <citation type="submission" date="2017-01" db="EMBL/GenBank/DDBJ databases">
        <authorList>
            <person name="Brunel B."/>
        </authorList>
    </citation>
    <scope>NUCLEOTIDE SEQUENCE [LARGE SCALE GENOMIC DNA]</scope>
</reference>
<feature type="region of interest" description="Disordered" evidence="1">
    <location>
        <begin position="72"/>
        <end position="97"/>
    </location>
</feature>
<dbReference type="SUPFAM" id="SSF53850">
    <property type="entry name" value="Periplasmic binding protein-like II"/>
    <property type="match status" value="1"/>
</dbReference>
<dbReference type="EMBL" id="FTPD01000030">
    <property type="protein sequence ID" value="SIT57392.1"/>
    <property type="molecule type" value="Genomic_DNA"/>
</dbReference>
<accession>A0A1R3VBW0</accession>
<proteinExistence type="predicted"/>
<dbReference type="STRING" id="1631249.BQ8794_360002"/>
<dbReference type="Gene3D" id="3.10.105.10">
    <property type="entry name" value="Dipeptide-binding Protein, Domain 3"/>
    <property type="match status" value="1"/>
</dbReference>